<dbReference type="Pfam" id="PF16335">
    <property type="entry name" value="GtaA_6_Hairpin"/>
    <property type="match status" value="1"/>
</dbReference>
<evidence type="ECO:0000259" key="2">
    <source>
        <dbReference type="Pfam" id="PF16335"/>
    </source>
</evidence>
<feature type="transmembrane region" description="Helical" evidence="1">
    <location>
        <begin position="87"/>
        <end position="105"/>
    </location>
</feature>
<dbReference type="EMBL" id="JANVFS010000014">
    <property type="protein sequence ID" value="KAJ4481676.1"/>
    <property type="molecule type" value="Genomic_DNA"/>
</dbReference>
<keyword evidence="1" id="KW-0812">Transmembrane</keyword>
<keyword evidence="1" id="KW-0472">Membrane</keyword>
<accession>A0A9W9AFN2</accession>
<dbReference type="AlphaFoldDB" id="A0A9W9AFN2"/>
<sequence>MRSHFQQTGKYSLPFASSGMSSQPLTDWYDAASGMPETFRARPVVGGHRQQFVSRRYWFNQLFAVFIQLEYGLCYHKHECSISSNGGASIGVSLVWIVCLVYVYIV</sequence>
<organism evidence="3 4">
    <name type="scientific">Lentinula lateritia</name>
    <dbReference type="NCBI Taxonomy" id="40482"/>
    <lineage>
        <taxon>Eukaryota</taxon>
        <taxon>Fungi</taxon>
        <taxon>Dikarya</taxon>
        <taxon>Basidiomycota</taxon>
        <taxon>Agaricomycotina</taxon>
        <taxon>Agaricomycetes</taxon>
        <taxon>Agaricomycetidae</taxon>
        <taxon>Agaricales</taxon>
        <taxon>Marasmiineae</taxon>
        <taxon>Omphalotaceae</taxon>
        <taxon>Lentinula</taxon>
    </lineage>
</organism>
<comment type="caution">
    <text evidence="3">The sequence shown here is derived from an EMBL/GenBank/DDBJ whole genome shotgun (WGS) entry which is preliminary data.</text>
</comment>
<evidence type="ECO:0000313" key="3">
    <source>
        <dbReference type="EMBL" id="KAJ4481676.1"/>
    </source>
</evidence>
<keyword evidence="1" id="KW-1133">Transmembrane helix</keyword>
<proteinExistence type="predicted"/>
<gene>
    <name evidence="3" type="ORF">C8J55DRAFT_512291</name>
</gene>
<dbReference type="InterPro" id="IPR032514">
    <property type="entry name" value="GtaA_central"/>
</dbReference>
<evidence type="ECO:0000256" key="1">
    <source>
        <dbReference type="SAM" id="Phobius"/>
    </source>
</evidence>
<dbReference type="Proteomes" id="UP001150238">
    <property type="component" value="Unassembled WGS sequence"/>
</dbReference>
<feature type="non-terminal residue" evidence="3">
    <location>
        <position position="106"/>
    </location>
</feature>
<reference evidence="3" key="1">
    <citation type="submission" date="2022-08" db="EMBL/GenBank/DDBJ databases">
        <authorList>
            <consortium name="DOE Joint Genome Institute"/>
            <person name="Min B."/>
            <person name="Riley R."/>
            <person name="Sierra-Patev S."/>
            <person name="Naranjo-Ortiz M."/>
            <person name="Looney B."/>
            <person name="Konkel Z."/>
            <person name="Slot J.C."/>
            <person name="Sakamoto Y."/>
            <person name="Steenwyk J.L."/>
            <person name="Rokas A."/>
            <person name="Carro J."/>
            <person name="Camarero S."/>
            <person name="Ferreira P."/>
            <person name="Molpeceres G."/>
            <person name="Ruiz-Duenas F.J."/>
            <person name="Serrano A."/>
            <person name="Henrissat B."/>
            <person name="Drula E."/>
            <person name="Hughes K.W."/>
            <person name="Mata J.L."/>
            <person name="Ishikawa N.K."/>
            <person name="Vargas-Isla R."/>
            <person name="Ushijima S."/>
            <person name="Smith C.A."/>
            <person name="Ahrendt S."/>
            <person name="Andreopoulos W."/>
            <person name="He G."/>
            <person name="Labutti K."/>
            <person name="Lipzen A."/>
            <person name="Ng V."/>
            <person name="Sandor L."/>
            <person name="Barry K."/>
            <person name="Martinez A.T."/>
            <person name="Xiao Y."/>
            <person name="Gibbons J.G."/>
            <person name="Terashima K."/>
            <person name="Hibbett D.S."/>
            <person name="Grigoriev I.V."/>
        </authorList>
    </citation>
    <scope>NUCLEOTIDE SEQUENCE</scope>
    <source>
        <strain evidence="3">Sp2 HRB7682 ss15</strain>
    </source>
</reference>
<evidence type="ECO:0000313" key="4">
    <source>
        <dbReference type="Proteomes" id="UP001150238"/>
    </source>
</evidence>
<feature type="domain" description="Glutaminase A central" evidence="2">
    <location>
        <begin position="14"/>
        <end position="48"/>
    </location>
</feature>
<reference evidence="3" key="2">
    <citation type="journal article" date="2023" name="Proc. Natl. Acad. Sci. U.S.A.">
        <title>A global phylogenomic analysis of the shiitake genus Lentinula.</title>
        <authorList>
            <person name="Sierra-Patev S."/>
            <person name="Min B."/>
            <person name="Naranjo-Ortiz M."/>
            <person name="Looney B."/>
            <person name="Konkel Z."/>
            <person name="Slot J.C."/>
            <person name="Sakamoto Y."/>
            <person name="Steenwyk J.L."/>
            <person name="Rokas A."/>
            <person name="Carro J."/>
            <person name="Camarero S."/>
            <person name="Ferreira P."/>
            <person name="Molpeceres G."/>
            <person name="Ruiz-Duenas F.J."/>
            <person name="Serrano A."/>
            <person name="Henrissat B."/>
            <person name="Drula E."/>
            <person name="Hughes K.W."/>
            <person name="Mata J.L."/>
            <person name="Ishikawa N.K."/>
            <person name="Vargas-Isla R."/>
            <person name="Ushijima S."/>
            <person name="Smith C.A."/>
            <person name="Donoghue J."/>
            <person name="Ahrendt S."/>
            <person name="Andreopoulos W."/>
            <person name="He G."/>
            <person name="LaButti K."/>
            <person name="Lipzen A."/>
            <person name="Ng V."/>
            <person name="Riley R."/>
            <person name="Sandor L."/>
            <person name="Barry K."/>
            <person name="Martinez A.T."/>
            <person name="Xiao Y."/>
            <person name="Gibbons J.G."/>
            <person name="Terashima K."/>
            <person name="Grigoriev I.V."/>
            <person name="Hibbett D."/>
        </authorList>
    </citation>
    <scope>NUCLEOTIDE SEQUENCE</scope>
    <source>
        <strain evidence="3">Sp2 HRB7682 ss15</strain>
    </source>
</reference>
<name>A0A9W9AFN2_9AGAR</name>
<protein>
    <recommendedName>
        <fullName evidence="2">Glutaminase A central domain-containing protein</fullName>
    </recommendedName>
</protein>